<evidence type="ECO:0000256" key="1">
    <source>
        <dbReference type="ARBA" id="ARBA00004141"/>
    </source>
</evidence>
<evidence type="ECO:0000256" key="2">
    <source>
        <dbReference type="ARBA" id="ARBA00022692"/>
    </source>
</evidence>
<feature type="compositionally biased region" description="Basic and acidic residues" evidence="6">
    <location>
        <begin position="427"/>
        <end position="437"/>
    </location>
</feature>
<comment type="subcellular location">
    <subcellularLocation>
        <location evidence="1">Membrane</location>
        <topology evidence="1">Multi-pass membrane protein</topology>
    </subcellularLocation>
</comment>
<proteinExistence type="predicted"/>
<dbReference type="AlphaFoldDB" id="A0A0C3FMU9"/>
<dbReference type="SUPFAM" id="SSF103506">
    <property type="entry name" value="Mitochondrial carrier"/>
    <property type="match status" value="1"/>
</dbReference>
<evidence type="ECO:0008006" key="9">
    <source>
        <dbReference type="Google" id="ProtNLM"/>
    </source>
</evidence>
<dbReference type="Gene3D" id="1.50.40.10">
    <property type="entry name" value="Mitochondrial carrier domain"/>
    <property type="match status" value="1"/>
</dbReference>
<keyword evidence="5" id="KW-0472">Membrane</keyword>
<keyword evidence="8" id="KW-1185">Reference proteome</keyword>
<evidence type="ECO:0000256" key="6">
    <source>
        <dbReference type="SAM" id="MobiDB-lite"/>
    </source>
</evidence>
<evidence type="ECO:0000313" key="8">
    <source>
        <dbReference type="Proteomes" id="UP000054166"/>
    </source>
</evidence>
<feature type="region of interest" description="Disordered" evidence="6">
    <location>
        <begin position="111"/>
        <end position="151"/>
    </location>
</feature>
<dbReference type="EMBL" id="KN832985">
    <property type="protein sequence ID" value="KIM85475.1"/>
    <property type="molecule type" value="Genomic_DNA"/>
</dbReference>
<feature type="compositionally biased region" description="Polar residues" evidence="6">
    <location>
        <begin position="128"/>
        <end position="142"/>
    </location>
</feature>
<feature type="region of interest" description="Disordered" evidence="6">
    <location>
        <begin position="412"/>
        <end position="442"/>
    </location>
</feature>
<accession>A0A0C3FMU9</accession>
<dbReference type="HOGENOM" id="CLU_023136_0_0_1"/>
<name>A0A0C3FMU9_PILCF</name>
<evidence type="ECO:0000256" key="5">
    <source>
        <dbReference type="ARBA" id="ARBA00023136"/>
    </source>
</evidence>
<dbReference type="PANTHER" id="PTHR24089">
    <property type="entry name" value="SOLUTE CARRIER FAMILY 25"/>
    <property type="match status" value="1"/>
</dbReference>
<dbReference type="STRING" id="765440.A0A0C3FMU9"/>
<evidence type="ECO:0000256" key="3">
    <source>
        <dbReference type="ARBA" id="ARBA00022737"/>
    </source>
</evidence>
<dbReference type="InParanoid" id="A0A0C3FMU9"/>
<dbReference type="Proteomes" id="UP000054166">
    <property type="component" value="Unassembled WGS sequence"/>
</dbReference>
<dbReference type="OrthoDB" id="77989at2759"/>
<keyword evidence="4" id="KW-1133">Transmembrane helix</keyword>
<dbReference type="InterPro" id="IPR018108">
    <property type="entry name" value="MCP_transmembrane"/>
</dbReference>
<evidence type="ECO:0000256" key="4">
    <source>
        <dbReference type="ARBA" id="ARBA00022989"/>
    </source>
</evidence>
<dbReference type="InterPro" id="IPR023395">
    <property type="entry name" value="MCP_dom_sf"/>
</dbReference>
<sequence length="486" mass="53849">MTSPPSLRDLYNDPSSAWSFLPAPSNGSSSTPSPPSSSEYTYEWKPSRLSSRSIFDLAPSSDLHDSGVDVSFLLSSLLASAVMQYTSTAIVMPWEVGRLLLQVQWVPRDACEPGPSTETAEEEDGELSDSSTENDSYFTDPNNGEPIPIPRMSDEQGYIVRRSVLEEGTRPEYIIPVGSADGVWGMIKRIGRFRGEGWLALWKGLLTFCINDALFMTIQPFIDNLFQSFFFPSSTPFQQPPLLLPIASHLLTGFILSPLDLVRTRLIIQSFIPRYRTYTGPIDALSQILHNEGGLKGIYFHPHLLIPTLIDHTLRPLVSLALPGLVAAYLGSHVTAESHPFAWGLAEFAGNCAGLLITLPFETVRRRLQAQVRGSAKPVKACVEMRPAPYNGVVDTLWHILTEERSDLPLHVKARKARRGSKTSKGKQAEQDQKRREDEEDESWFRNTGLGQLYRGLGMRLGASAIMFLLAVLSGGEEKDSGWAEL</sequence>
<reference evidence="7 8" key="1">
    <citation type="submission" date="2014-04" db="EMBL/GenBank/DDBJ databases">
        <authorList>
            <consortium name="DOE Joint Genome Institute"/>
            <person name="Kuo A."/>
            <person name="Tarkka M."/>
            <person name="Buscot F."/>
            <person name="Kohler A."/>
            <person name="Nagy L.G."/>
            <person name="Floudas D."/>
            <person name="Copeland A."/>
            <person name="Barry K.W."/>
            <person name="Cichocki N."/>
            <person name="Veneault-Fourrey C."/>
            <person name="LaButti K."/>
            <person name="Lindquist E.A."/>
            <person name="Lipzen A."/>
            <person name="Lundell T."/>
            <person name="Morin E."/>
            <person name="Murat C."/>
            <person name="Sun H."/>
            <person name="Tunlid A."/>
            <person name="Henrissat B."/>
            <person name="Grigoriev I.V."/>
            <person name="Hibbett D.S."/>
            <person name="Martin F."/>
            <person name="Nordberg H.P."/>
            <person name="Cantor M.N."/>
            <person name="Hua S.X."/>
        </authorList>
    </citation>
    <scope>NUCLEOTIDE SEQUENCE [LARGE SCALE GENOMIC DNA]</scope>
    <source>
        <strain evidence="7 8">F 1598</strain>
    </source>
</reference>
<reference evidence="8" key="2">
    <citation type="submission" date="2015-01" db="EMBL/GenBank/DDBJ databases">
        <title>Evolutionary Origins and Diversification of the Mycorrhizal Mutualists.</title>
        <authorList>
            <consortium name="DOE Joint Genome Institute"/>
            <consortium name="Mycorrhizal Genomics Consortium"/>
            <person name="Kohler A."/>
            <person name="Kuo A."/>
            <person name="Nagy L.G."/>
            <person name="Floudas D."/>
            <person name="Copeland A."/>
            <person name="Barry K.W."/>
            <person name="Cichocki N."/>
            <person name="Veneault-Fourrey C."/>
            <person name="LaButti K."/>
            <person name="Lindquist E.A."/>
            <person name="Lipzen A."/>
            <person name="Lundell T."/>
            <person name="Morin E."/>
            <person name="Murat C."/>
            <person name="Riley R."/>
            <person name="Ohm R."/>
            <person name="Sun H."/>
            <person name="Tunlid A."/>
            <person name="Henrissat B."/>
            <person name="Grigoriev I.V."/>
            <person name="Hibbett D.S."/>
            <person name="Martin F."/>
        </authorList>
    </citation>
    <scope>NUCLEOTIDE SEQUENCE [LARGE SCALE GENOMIC DNA]</scope>
    <source>
        <strain evidence="8">F 1598</strain>
    </source>
</reference>
<protein>
    <recommendedName>
        <fullName evidence="9">Mitochondrial carrier</fullName>
    </recommendedName>
</protein>
<dbReference type="GO" id="GO:0016020">
    <property type="term" value="C:membrane"/>
    <property type="evidence" value="ECO:0007669"/>
    <property type="project" value="UniProtKB-SubCell"/>
</dbReference>
<organism evidence="7 8">
    <name type="scientific">Piloderma croceum (strain F 1598)</name>
    <dbReference type="NCBI Taxonomy" id="765440"/>
    <lineage>
        <taxon>Eukaryota</taxon>
        <taxon>Fungi</taxon>
        <taxon>Dikarya</taxon>
        <taxon>Basidiomycota</taxon>
        <taxon>Agaricomycotina</taxon>
        <taxon>Agaricomycetes</taxon>
        <taxon>Agaricomycetidae</taxon>
        <taxon>Atheliales</taxon>
        <taxon>Atheliaceae</taxon>
        <taxon>Piloderma</taxon>
    </lineage>
</organism>
<keyword evidence="2" id="KW-0812">Transmembrane</keyword>
<gene>
    <name evidence="7" type="ORF">PILCRDRAFT_817505</name>
</gene>
<evidence type="ECO:0000313" key="7">
    <source>
        <dbReference type="EMBL" id="KIM85475.1"/>
    </source>
</evidence>
<dbReference type="Pfam" id="PF00153">
    <property type="entry name" value="Mito_carr"/>
    <property type="match status" value="1"/>
</dbReference>
<keyword evidence="3" id="KW-0677">Repeat</keyword>
<dbReference type="FunCoup" id="A0A0C3FMU9">
    <property type="interactions" value="31"/>
</dbReference>
<feature type="compositionally biased region" description="Basic residues" evidence="6">
    <location>
        <begin position="412"/>
        <end position="425"/>
    </location>
</feature>